<keyword evidence="2" id="KW-0489">Methyltransferase</keyword>
<comment type="cofactor">
    <cofactor evidence="1">
        <name>FAD</name>
        <dbReference type="ChEBI" id="CHEBI:57692"/>
    </cofactor>
</comment>
<dbReference type="PANTHER" id="PTHR47470:SF1">
    <property type="entry name" value="FAD-DEPENDENT OXIDOREDUCTASE 2 FAD BINDING DOMAIN-CONTAINING PROTEIN"/>
    <property type="match status" value="1"/>
</dbReference>
<feature type="compositionally biased region" description="Polar residues" evidence="9">
    <location>
        <begin position="779"/>
        <end position="795"/>
    </location>
</feature>
<dbReference type="PROSITE" id="PS50994">
    <property type="entry name" value="INTEGRASE"/>
    <property type="match status" value="1"/>
</dbReference>
<dbReference type="GO" id="GO:0004190">
    <property type="term" value="F:aspartic-type endopeptidase activity"/>
    <property type="evidence" value="ECO:0007669"/>
    <property type="project" value="UniProtKB-KW"/>
</dbReference>
<feature type="domain" description="Integrase catalytic" evidence="10">
    <location>
        <begin position="1326"/>
        <end position="1516"/>
    </location>
</feature>
<dbReference type="GO" id="GO:0015074">
    <property type="term" value="P:DNA integration"/>
    <property type="evidence" value="ECO:0007669"/>
    <property type="project" value="InterPro"/>
</dbReference>
<keyword evidence="7" id="KW-0560">Oxidoreductase</keyword>
<evidence type="ECO:0000256" key="6">
    <source>
        <dbReference type="ARBA" id="ARBA00022827"/>
    </source>
</evidence>
<keyword evidence="4" id="KW-0808">Transferase</keyword>
<dbReference type="Gene3D" id="3.30.420.10">
    <property type="entry name" value="Ribonuclease H-like superfamily/Ribonuclease H"/>
    <property type="match status" value="1"/>
</dbReference>
<feature type="compositionally biased region" description="Low complexity" evidence="9">
    <location>
        <begin position="1599"/>
        <end position="1617"/>
    </location>
</feature>
<evidence type="ECO:0000259" key="10">
    <source>
        <dbReference type="PROSITE" id="PS50994"/>
    </source>
</evidence>
<dbReference type="Pfam" id="PF22936">
    <property type="entry name" value="Pol_BBD"/>
    <property type="match status" value="1"/>
</dbReference>
<dbReference type="InterPro" id="IPR043502">
    <property type="entry name" value="DNA/RNA_pol_sf"/>
</dbReference>
<dbReference type="InterPro" id="IPR004159">
    <property type="entry name" value="Put_SAM_MeTrfase"/>
</dbReference>
<dbReference type="InterPro" id="IPR054722">
    <property type="entry name" value="PolX-like_BBD"/>
</dbReference>
<evidence type="ECO:0000256" key="8">
    <source>
        <dbReference type="ARBA" id="ARBA00023180"/>
    </source>
</evidence>
<feature type="region of interest" description="Disordered" evidence="9">
    <location>
        <begin position="760"/>
        <end position="847"/>
    </location>
</feature>
<feature type="compositionally biased region" description="Basic residues" evidence="9">
    <location>
        <begin position="824"/>
        <end position="837"/>
    </location>
</feature>
<dbReference type="Pfam" id="PF25597">
    <property type="entry name" value="SH3_retrovirus"/>
    <property type="match status" value="1"/>
</dbReference>
<evidence type="ECO:0000256" key="5">
    <source>
        <dbReference type="ARBA" id="ARBA00022750"/>
    </source>
</evidence>
<dbReference type="Pfam" id="PF07727">
    <property type="entry name" value="RVT_2"/>
    <property type="match status" value="1"/>
</dbReference>
<organism evidence="11">
    <name type="scientific">Fagus sylvatica</name>
    <name type="common">Beechnut</name>
    <dbReference type="NCBI Taxonomy" id="28930"/>
    <lineage>
        <taxon>Eukaryota</taxon>
        <taxon>Viridiplantae</taxon>
        <taxon>Streptophyta</taxon>
        <taxon>Embryophyta</taxon>
        <taxon>Tracheophyta</taxon>
        <taxon>Spermatophyta</taxon>
        <taxon>Magnoliopsida</taxon>
        <taxon>eudicotyledons</taxon>
        <taxon>Gunneridae</taxon>
        <taxon>Pentapetalae</taxon>
        <taxon>rosids</taxon>
        <taxon>fabids</taxon>
        <taxon>Fagales</taxon>
        <taxon>Fagaceae</taxon>
        <taxon>Fagus</taxon>
    </lineage>
</organism>
<keyword evidence="6" id="KW-0274">FAD</keyword>
<dbReference type="InterPro" id="IPR012337">
    <property type="entry name" value="RNaseH-like_sf"/>
</dbReference>
<gene>
    <name evidence="11" type="ORF">FSB_LOCUS57929</name>
</gene>
<dbReference type="Gene3D" id="3.40.50.1820">
    <property type="entry name" value="alpha/beta hydrolase"/>
    <property type="match status" value="2"/>
</dbReference>
<dbReference type="InterPro" id="IPR029058">
    <property type="entry name" value="AB_hydrolase_fold"/>
</dbReference>
<dbReference type="SUPFAM" id="SSF53474">
    <property type="entry name" value="alpha/beta-Hydrolases"/>
    <property type="match status" value="1"/>
</dbReference>
<keyword evidence="5" id="KW-0064">Aspartyl protease</keyword>
<evidence type="ECO:0000256" key="9">
    <source>
        <dbReference type="SAM" id="MobiDB-lite"/>
    </source>
</evidence>
<keyword evidence="5" id="KW-0645">Protease</keyword>
<dbReference type="GO" id="GO:0003676">
    <property type="term" value="F:nucleic acid binding"/>
    <property type="evidence" value="ECO:0007669"/>
    <property type="project" value="InterPro"/>
</dbReference>
<sequence>MVPISTVCILLPQRWHLVSQSQCPSTFLKSNLALMEHYERHCPPPERRYNCMVPPPFGYKINFPGGATHFHNGADKYIIALAKSAALPTAYPYLVFKGIACYGWPIGYWFFHGIIDKIRHIIGFKANQAIALNAMGYDDNDGKITLDKDMTEFALVHPMILYSPKKSKPFKSLVFDPESSVMVHPGLYISEYVSRHLVQDVLKYKSVKTANKNPHSISNMNIKSGLRSMVTFEETMRGYVGGMPCTAFLKMKMNSQEQKCLSEWKSCISGCNPLLIGKVGGYVEFSAIEKDKLHVIDGKVSLCEVDYQTPYTQYMHYHLLLAASSVSRYILQGKKIINPYLFALYGWRETTTLHVTFKKIVENNSREDKVHLKGELRISMVELLKSFISLGGKNRGRFICLLLCTLLRTYFLQIPQRSHKDFTPSDLYLKYYPSGTLHEIKTEDGFIISCRQWKCTQNSSKLEGSKQQYPVLLLNGYSTESYWLPTEPNDLVRTLLEEGHDIWLLQPRLHPLNPSNNFTIEDLMSLLLSMLILGKNKILPLLETSNSSWPHRLLKSIARLIPRPDMHYWLNKESVTMLPMAGFPHLRKMCNAGYIVDSKGNNSYLIHAERMQLPTLYISGGRSLLVTPKTSFLANKYMKLHQPGFRHERVVVEGFGHSDLLIGEESYKKVFPHILSHIKSAQRENGAISGGGRKYSKGALDWEDDFYEEYGGFGTCSSPSRRSSAASAVSGHCPAATVRNPVACAAKKLIHRRIDLLPPSVLPLQDSDHNTSAAVGKISRSSTQPRKNQPHTTSDAPPKVPAPLSSVLPPPDSDHDTSTAVGKISRRLTQPRKIHPHRSLDAPPRAAQSSGAVKLFFTRHVSPSPSLPHFVMAQNEIISKPIHVILDGDNYSLWAQGMCSFLKGRKLWLYVTGQRHPPTPQKDETEDAFALRLEDWDDVNHQIITWLRNTSTPSVSMEFGGYDTAKDVWDMLASRYAGSDGAREHHLMVTLYQLRQDPGERITAFHSRMRFLWDQLAASEPVIKSVSDAQLVSTHRERTRLHQFLMGVLDDFESVRSQLLNRSPLPTVNQAVNDLVCEETRLKSHRSSQPHTTVLATPVSVDPTVTAPPKGHNKRRSNKKNSHLIYAFCKHRGHTIDQCNMRARILQRSAALTASESVPSSDAAPFDPVSLTTPTYSIADLQTLFNQVQVPSSSASNPALSVTPGISSEWFLDSACCNHMTDNPHLTSAHTPPVLPTITTADGSAMTVSHVGSISTPNLSVSDVFCVPKLHLNLLSVGQLTELGLNLFFSSRGCLVQDSRTGQIVGTACKVGRLFELTSLHFPSSSVSAPVIAASASIELWHSRLGHVSLPRIQTLVSRGLLGSVSSSPFDCMPCQLGKQPALPFNNSESIASATFDLIHSDVWGPSPVPTTQYSKAIKVFRSDNAREYKQTDFSAILKHYGTIFHTSCAGTSQQNGRAERKLRHILDTVRALTNAASTPVSFWGEAALTAVYTINRCPSPVVQNTTPYERLFGTAPNYSLLKVFGCVCFVLLQPHERTKLQPRSQLCCFLGYGLEEKGYRCYDPVAKRLRVSRHVANPLPNLFPEIPSPSAESVNPISDESPSADPPSDVSPTTDPTFDESPLSAPAANPVHTTAPEPRRSHRVSTLPSHLRDFHCFSAFATLHEPHTFREASSDPLWQQAMKEELDALLKTGTWDLVDLPAGKSAIGCKWVYKIKTRSDGTVDRYKARLVAKGFTQEYGIDYEETFAPVARLSSVRTLIAVSASRHWPLFQMDVKNAFLNGELTEEVYMQLPPGFSQPPGFSHKVCRLRRALYGLKQAPRAWFAKFSSTISQHGFSASSYDSALFFRRSDHGITLLLLYVDDMIITGDDVQGIQDLKRFLGQHFEMKDLGPLSYFLGLEVSSSSDGYYLTQAKYTSDLISRAGITDSKIVDTPIEYNNRLNTHDGEPLPDATLYRQLVGSLVYLTVTRPDISYAVHIVSQFMAAPRSLHYAAVLRILRYLKGTLFHGLHFSSQSSLTLQAYSDADWAGDPTDLSFHYRDLGIDCSTAVPIHCDNRSAIQIAHNDVFHERTKHIEIDCHFVRHHLLQGTLQLRSVSSQDQLADIFTKPMPPGRFRDLISKLKLVSLHPT</sequence>
<dbReference type="InterPro" id="IPR013103">
    <property type="entry name" value="RVT_2"/>
</dbReference>
<dbReference type="InterPro" id="IPR001584">
    <property type="entry name" value="Integrase_cat-core"/>
</dbReference>
<evidence type="ECO:0000256" key="1">
    <source>
        <dbReference type="ARBA" id="ARBA00001974"/>
    </source>
</evidence>
<keyword evidence="3" id="KW-0285">Flavoprotein</keyword>
<dbReference type="InterPro" id="IPR052542">
    <property type="entry name" value="Cholesterol_Oxidase"/>
</dbReference>
<evidence type="ECO:0000256" key="3">
    <source>
        <dbReference type="ARBA" id="ARBA00022630"/>
    </source>
</evidence>
<keyword evidence="5" id="KW-0378">Hydrolase</keyword>
<dbReference type="GO" id="GO:0008168">
    <property type="term" value="F:methyltransferase activity"/>
    <property type="evidence" value="ECO:0007669"/>
    <property type="project" value="UniProtKB-KW"/>
</dbReference>
<dbReference type="InterPro" id="IPR025724">
    <property type="entry name" value="GAG-pre-integrase_dom"/>
</dbReference>
<dbReference type="EMBL" id="OIVN01006298">
    <property type="protein sequence ID" value="SPD30047.1"/>
    <property type="molecule type" value="Genomic_DNA"/>
</dbReference>
<evidence type="ECO:0000256" key="7">
    <source>
        <dbReference type="ARBA" id="ARBA00023002"/>
    </source>
</evidence>
<evidence type="ECO:0000256" key="4">
    <source>
        <dbReference type="ARBA" id="ARBA00022679"/>
    </source>
</evidence>
<name>A0A2N9IXE3_FAGSY</name>
<evidence type="ECO:0000313" key="11">
    <source>
        <dbReference type="EMBL" id="SPD30047.1"/>
    </source>
</evidence>
<feature type="region of interest" description="Disordered" evidence="9">
    <location>
        <begin position="1583"/>
        <end position="1646"/>
    </location>
</feature>
<dbReference type="Pfam" id="PF14223">
    <property type="entry name" value="Retrotran_gag_2"/>
    <property type="match status" value="1"/>
</dbReference>
<keyword evidence="8" id="KW-0325">Glycoprotein</keyword>
<dbReference type="PANTHER" id="PTHR47470">
    <property type="entry name" value="CHOLESTEROL OXIDASE"/>
    <property type="match status" value="1"/>
</dbReference>
<dbReference type="GO" id="GO:0032259">
    <property type="term" value="P:methylation"/>
    <property type="evidence" value="ECO:0007669"/>
    <property type="project" value="UniProtKB-KW"/>
</dbReference>
<evidence type="ECO:0000256" key="2">
    <source>
        <dbReference type="ARBA" id="ARBA00022603"/>
    </source>
</evidence>
<dbReference type="Pfam" id="PF03141">
    <property type="entry name" value="Methyltransf_29"/>
    <property type="match status" value="1"/>
</dbReference>
<dbReference type="GO" id="GO:0016491">
    <property type="term" value="F:oxidoreductase activity"/>
    <property type="evidence" value="ECO:0007669"/>
    <property type="project" value="UniProtKB-KW"/>
</dbReference>
<dbReference type="SUPFAM" id="SSF56672">
    <property type="entry name" value="DNA/RNA polymerases"/>
    <property type="match status" value="1"/>
</dbReference>
<dbReference type="SUPFAM" id="SSF53098">
    <property type="entry name" value="Ribonuclease H-like"/>
    <property type="match status" value="1"/>
</dbReference>
<accession>A0A2N9IXE3</accession>
<dbReference type="InterPro" id="IPR036397">
    <property type="entry name" value="RNaseH_sf"/>
</dbReference>
<reference evidence="11" key="1">
    <citation type="submission" date="2018-02" db="EMBL/GenBank/DDBJ databases">
        <authorList>
            <person name="Cohen D.B."/>
            <person name="Kent A.D."/>
        </authorList>
    </citation>
    <scope>NUCLEOTIDE SEQUENCE</scope>
</reference>
<dbReference type="CDD" id="cd09272">
    <property type="entry name" value="RNase_HI_RT_Ty1"/>
    <property type="match status" value="1"/>
</dbReference>
<protein>
    <recommendedName>
        <fullName evidence="10">Integrase catalytic domain-containing protein</fullName>
    </recommendedName>
</protein>
<proteinExistence type="predicted"/>
<dbReference type="Pfam" id="PF13976">
    <property type="entry name" value="gag_pre-integrs"/>
    <property type="match status" value="1"/>
</dbReference>
<dbReference type="InterPro" id="IPR057670">
    <property type="entry name" value="SH3_retrovirus"/>
</dbReference>